<dbReference type="SUPFAM" id="SSF55821">
    <property type="entry name" value="YrdC/RibB"/>
    <property type="match status" value="1"/>
</dbReference>
<dbReference type="Gene3D" id="3.90.870.10">
    <property type="entry name" value="DHBP synthase"/>
    <property type="match status" value="1"/>
</dbReference>
<dbReference type="InterPro" id="IPR006070">
    <property type="entry name" value="Sua5-like_dom"/>
</dbReference>
<sequence length="205" mass="22931">METYETKLVSFSSEEAIKSVQNEEVIAFPTETVFGFGALASSLLAYRRLVEIKHRPPLKPFTLMGGNKFNFSHYAYLNQNIIRLINTYVPGPLTLILKAKENLPYPMTLNGETIGIRISGDEKLRNFIDQVGCPLLVPSCNISSEPPLISSSQAYAKFKGLLPYIIEGEATSDVPSTIIDCSKLDDVKLIRQGEIPFESIKELWR</sequence>
<accession>A0A9D9DA24</accession>
<keyword evidence="8" id="KW-0547">Nucleotide-binding</keyword>
<keyword evidence="4" id="KW-0963">Cytoplasm</keyword>
<dbReference type="Pfam" id="PF01300">
    <property type="entry name" value="Sua5_yciO_yrdC"/>
    <property type="match status" value="1"/>
</dbReference>
<dbReference type="GO" id="GO:0003725">
    <property type="term" value="F:double-stranded RNA binding"/>
    <property type="evidence" value="ECO:0007669"/>
    <property type="project" value="InterPro"/>
</dbReference>
<dbReference type="Proteomes" id="UP000823629">
    <property type="component" value="Unassembled WGS sequence"/>
</dbReference>
<comment type="similarity">
    <text evidence="2">Belongs to the SUA5 family.</text>
</comment>
<dbReference type="InterPro" id="IPR050156">
    <property type="entry name" value="TC-AMP_synthase_SUA5"/>
</dbReference>
<dbReference type="GO" id="GO:0006450">
    <property type="term" value="P:regulation of translational fidelity"/>
    <property type="evidence" value="ECO:0007669"/>
    <property type="project" value="TreeGrafter"/>
</dbReference>
<evidence type="ECO:0000256" key="6">
    <source>
        <dbReference type="ARBA" id="ARBA00022694"/>
    </source>
</evidence>
<keyword evidence="6" id="KW-0819">tRNA processing</keyword>
<evidence type="ECO:0000259" key="12">
    <source>
        <dbReference type="PROSITE" id="PS51163"/>
    </source>
</evidence>
<dbReference type="GO" id="GO:0000049">
    <property type="term" value="F:tRNA binding"/>
    <property type="evidence" value="ECO:0007669"/>
    <property type="project" value="TreeGrafter"/>
</dbReference>
<evidence type="ECO:0000256" key="3">
    <source>
        <dbReference type="ARBA" id="ARBA00012584"/>
    </source>
</evidence>
<dbReference type="EMBL" id="JADING010000101">
    <property type="protein sequence ID" value="MBO8414539.1"/>
    <property type="molecule type" value="Genomic_DNA"/>
</dbReference>
<evidence type="ECO:0000256" key="8">
    <source>
        <dbReference type="ARBA" id="ARBA00022741"/>
    </source>
</evidence>
<dbReference type="GO" id="GO:0008033">
    <property type="term" value="P:tRNA processing"/>
    <property type="evidence" value="ECO:0007669"/>
    <property type="project" value="UniProtKB-KW"/>
</dbReference>
<evidence type="ECO:0000256" key="7">
    <source>
        <dbReference type="ARBA" id="ARBA00022695"/>
    </source>
</evidence>
<dbReference type="AlphaFoldDB" id="A0A9D9DA24"/>
<comment type="subcellular location">
    <subcellularLocation>
        <location evidence="1">Cytoplasm</location>
    </subcellularLocation>
</comment>
<reference evidence="13" key="1">
    <citation type="submission" date="2020-10" db="EMBL/GenBank/DDBJ databases">
        <authorList>
            <person name="Gilroy R."/>
        </authorList>
    </citation>
    <scope>NUCLEOTIDE SEQUENCE</scope>
    <source>
        <strain evidence="13">1748</strain>
    </source>
</reference>
<evidence type="ECO:0000313" key="14">
    <source>
        <dbReference type="Proteomes" id="UP000823629"/>
    </source>
</evidence>
<evidence type="ECO:0000256" key="5">
    <source>
        <dbReference type="ARBA" id="ARBA00022679"/>
    </source>
</evidence>
<comment type="catalytic activity">
    <reaction evidence="11">
        <text>L-threonine + hydrogencarbonate + ATP = L-threonylcarbamoyladenylate + diphosphate + H2O</text>
        <dbReference type="Rhea" id="RHEA:36407"/>
        <dbReference type="ChEBI" id="CHEBI:15377"/>
        <dbReference type="ChEBI" id="CHEBI:17544"/>
        <dbReference type="ChEBI" id="CHEBI:30616"/>
        <dbReference type="ChEBI" id="CHEBI:33019"/>
        <dbReference type="ChEBI" id="CHEBI:57926"/>
        <dbReference type="ChEBI" id="CHEBI:73682"/>
        <dbReference type="EC" id="2.7.7.87"/>
    </reaction>
</comment>
<dbReference type="EC" id="2.7.7.87" evidence="3"/>
<keyword evidence="9" id="KW-0067">ATP-binding</keyword>
<protein>
    <recommendedName>
        <fullName evidence="10">L-threonylcarbamoyladenylate synthase</fullName>
        <ecNumber evidence="3">2.7.7.87</ecNumber>
    </recommendedName>
    <alternativeName>
        <fullName evidence="10">L-threonylcarbamoyladenylate synthase</fullName>
    </alternativeName>
</protein>
<reference evidence="13" key="2">
    <citation type="journal article" date="2021" name="PeerJ">
        <title>Extensive microbial diversity within the chicken gut microbiome revealed by metagenomics and culture.</title>
        <authorList>
            <person name="Gilroy R."/>
            <person name="Ravi A."/>
            <person name="Getino M."/>
            <person name="Pursley I."/>
            <person name="Horton D.L."/>
            <person name="Alikhan N.F."/>
            <person name="Baker D."/>
            <person name="Gharbi K."/>
            <person name="Hall N."/>
            <person name="Watson M."/>
            <person name="Adriaenssens E.M."/>
            <person name="Foster-Nyarko E."/>
            <person name="Jarju S."/>
            <person name="Secka A."/>
            <person name="Antonio M."/>
            <person name="Oren A."/>
            <person name="Chaudhuri R.R."/>
            <person name="La Ragione R."/>
            <person name="Hildebrand F."/>
            <person name="Pallen M.J."/>
        </authorList>
    </citation>
    <scope>NUCLEOTIDE SEQUENCE</scope>
    <source>
        <strain evidence="13">1748</strain>
    </source>
</reference>
<dbReference type="GO" id="GO:0005737">
    <property type="term" value="C:cytoplasm"/>
    <property type="evidence" value="ECO:0007669"/>
    <property type="project" value="UniProtKB-SubCell"/>
</dbReference>
<evidence type="ECO:0000256" key="9">
    <source>
        <dbReference type="ARBA" id="ARBA00022840"/>
    </source>
</evidence>
<evidence type="ECO:0000256" key="4">
    <source>
        <dbReference type="ARBA" id="ARBA00022490"/>
    </source>
</evidence>
<dbReference type="PROSITE" id="PS51163">
    <property type="entry name" value="YRDC"/>
    <property type="match status" value="1"/>
</dbReference>
<dbReference type="PANTHER" id="PTHR17490:SF16">
    <property type="entry name" value="THREONYLCARBAMOYL-AMP SYNTHASE"/>
    <property type="match status" value="1"/>
</dbReference>
<evidence type="ECO:0000256" key="10">
    <source>
        <dbReference type="ARBA" id="ARBA00029774"/>
    </source>
</evidence>
<evidence type="ECO:0000313" key="13">
    <source>
        <dbReference type="EMBL" id="MBO8414539.1"/>
    </source>
</evidence>
<dbReference type="PANTHER" id="PTHR17490">
    <property type="entry name" value="SUA5"/>
    <property type="match status" value="1"/>
</dbReference>
<comment type="caution">
    <text evidence="13">The sequence shown here is derived from an EMBL/GenBank/DDBJ whole genome shotgun (WGS) entry which is preliminary data.</text>
</comment>
<dbReference type="GO" id="GO:0061710">
    <property type="term" value="F:L-threonylcarbamoyladenylate synthase"/>
    <property type="evidence" value="ECO:0007669"/>
    <property type="project" value="UniProtKB-EC"/>
</dbReference>
<name>A0A9D9DA24_9BACL</name>
<evidence type="ECO:0000256" key="11">
    <source>
        <dbReference type="ARBA" id="ARBA00048366"/>
    </source>
</evidence>
<dbReference type="NCBIfam" id="TIGR00057">
    <property type="entry name" value="L-threonylcarbamoyladenylate synthase"/>
    <property type="match status" value="1"/>
</dbReference>
<organism evidence="13 14">
    <name type="scientific">Candidatus Scatoplasma merdavium</name>
    <dbReference type="NCBI Taxonomy" id="2840932"/>
    <lineage>
        <taxon>Bacteria</taxon>
        <taxon>Bacillati</taxon>
        <taxon>Bacillota</taxon>
        <taxon>Bacilli</taxon>
        <taxon>Bacillales</taxon>
        <taxon>Candidatus Scatoplasma</taxon>
    </lineage>
</organism>
<feature type="domain" description="YrdC-like" evidence="12">
    <location>
        <begin position="10"/>
        <end position="195"/>
    </location>
</feature>
<keyword evidence="5" id="KW-0808">Transferase</keyword>
<keyword evidence="7" id="KW-0548">Nucleotidyltransferase</keyword>
<dbReference type="GO" id="GO:0005524">
    <property type="term" value="F:ATP binding"/>
    <property type="evidence" value="ECO:0007669"/>
    <property type="project" value="UniProtKB-KW"/>
</dbReference>
<gene>
    <name evidence="13" type="ORF">IAC78_03610</name>
</gene>
<proteinExistence type="inferred from homology"/>
<dbReference type="InterPro" id="IPR017945">
    <property type="entry name" value="DHBP_synth_RibB-like_a/b_dom"/>
</dbReference>
<evidence type="ECO:0000256" key="2">
    <source>
        <dbReference type="ARBA" id="ARBA00007663"/>
    </source>
</evidence>
<evidence type="ECO:0000256" key="1">
    <source>
        <dbReference type="ARBA" id="ARBA00004496"/>
    </source>
</evidence>